<keyword evidence="2" id="KW-1185">Reference proteome</keyword>
<dbReference type="Proteomes" id="UP000032180">
    <property type="component" value="Chromosome 3"/>
</dbReference>
<name>A0A0D9W156_9ORYZ</name>
<reference evidence="1" key="3">
    <citation type="submission" date="2015-04" db="UniProtKB">
        <authorList>
            <consortium name="EnsemblPlants"/>
        </authorList>
    </citation>
    <scope>IDENTIFICATION</scope>
</reference>
<dbReference type="HOGENOM" id="CLU_1549824_0_0_1"/>
<reference evidence="2" key="2">
    <citation type="submission" date="2013-12" db="EMBL/GenBank/DDBJ databases">
        <authorList>
            <person name="Yu Y."/>
            <person name="Lee S."/>
            <person name="de Baynast K."/>
            <person name="Wissotski M."/>
            <person name="Liu L."/>
            <person name="Talag J."/>
            <person name="Goicoechea J."/>
            <person name="Angelova A."/>
            <person name="Jetty R."/>
            <person name="Kudrna D."/>
            <person name="Golser W."/>
            <person name="Rivera L."/>
            <person name="Zhang J."/>
            <person name="Wing R."/>
        </authorList>
    </citation>
    <scope>NUCLEOTIDE SEQUENCE</scope>
</reference>
<sequence>MATGLYEEAAEKAFMYAETRFLDNDIAGALRAAGDARRLFRDLPGIDNVITAYEVHAASHANNNNYAVLAVGDRNRSPATAVSHDSLKLQYRRLCLHVVAEVNYCRSASASAAAATSEGDAVADADAAAAAGVGEVPVPRSLHEVWCQVHGQGVNWHVSSAVPSLQHMRHGIR</sequence>
<protein>
    <submittedName>
        <fullName evidence="1">Uncharacterized protein</fullName>
    </submittedName>
</protein>
<dbReference type="AlphaFoldDB" id="A0A0D9W156"/>
<evidence type="ECO:0000313" key="1">
    <source>
        <dbReference type="EnsemblPlants" id="LPERR03G34330.1"/>
    </source>
</evidence>
<organism evidence="1 2">
    <name type="scientific">Leersia perrieri</name>
    <dbReference type="NCBI Taxonomy" id="77586"/>
    <lineage>
        <taxon>Eukaryota</taxon>
        <taxon>Viridiplantae</taxon>
        <taxon>Streptophyta</taxon>
        <taxon>Embryophyta</taxon>
        <taxon>Tracheophyta</taxon>
        <taxon>Spermatophyta</taxon>
        <taxon>Magnoliopsida</taxon>
        <taxon>Liliopsida</taxon>
        <taxon>Poales</taxon>
        <taxon>Poaceae</taxon>
        <taxon>BOP clade</taxon>
        <taxon>Oryzoideae</taxon>
        <taxon>Oryzeae</taxon>
        <taxon>Oryzinae</taxon>
        <taxon>Leersia</taxon>
    </lineage>
</organism>
<proteinExistence type="predicted"/>
<evidence type="ECO:0000313" key="2">
    <source>
        <dbReference type="Proteomes" id="UP000032180"/>
    </source>
</evidence>
<dbReference type="Gramene" id="LPERR03G34330.1">
    <property type="protein sequence ID" value="LPERR03G34330.1"/>
    <property type="gene ID" value="LPERR03G34330"/>
</dbReference>
<reference evidence="1 2" key="1">
    <citation type="submission" date="2012-08" db="EMBL/GenBank/DDBJ databases">
        <title>Oryza genome evolution.</title>
        <authorList>
            <person name="Wing R.A."/>
        </authorList>
    </citation>
    <scope>NUCLEOTIDE SEQUENCE</scope>
</reference>
<dbReference type="EnsemblPlants" id="LPERR03G34330.1">
    <property type="protein sequence ID" value="LPERR03G34330.1"/>
    <property type="gene ID" value="LPERR03G34330"/>
</dbReference>
<dbReference type="PANTHER" id="PTHR44137">
    <property type="entry name" value="BNAC03G44070D PROTEIN"/>
    <property type="match status" value="1"/>
</dbReference>
<accession>A0A0D9W156</accession>
<dbReference type="PANTHER" id="PTHR44137:SF16">
    <property type="entry name" value="OS03G0837400 PROTEIN"/>
    <property type="match status" value="1"/>
</dbReference>